<keyword evidence="3" id="KW-0010">Activator</keyword>
<dbReference type="SUPFAM" id="SSF52172">
    <property type="entry name" value="CheY-like"/>
    <property type="match status" value="1"/>
</dbReference>
<dbReference type="Pfam" id="PF00072">
    <property type="entry name" value="Response_reg"/>
    <property type="match status" value="1"/>
</dbReference>
<keyword evidence="2" id="KW-0902">Two-component regulatory system</keyword>
<dbReference type="Gene3D" id="2.40.50.1020">
    <property type="entry name" value="LytTr DNA-binding domain"/>
    <property type="match status" value="1"/>
</dbReference>
<dbReference type="RefSeq" id="WP_079346785.1">
    <property type="nucleotide sequence ID" value="NZ_MVAB01000001.1"/>
</dbReference>
<accession>A0A1V4DHA6</accession>
<proteinExistence type="predicted"/>
<sequence>MVPIFICEDDAIQRHRLEDIIKKYVMIEDYDMEIVLSTDSPNDLLQYVDEHRDVRGLYFLDIDLGQEMNGVELGASIRKKDIYSRIVFITTHSELMTLTFTYKVEAMDFIAKDEPESIQKKVQECLQRVNEYHTSVTINEVDRIKLKINNQIRVFDLNDVMFFETTDNSHKLKLHLENSWIELYGSLNEIENLAEDFVRIHKSYVVNKRNIMTIDQKNRELTMSNGEKCMVSARKVKLLK</sequence>
<dbReference type="InterPro" id="IPR011006">
    <property type="entry name" value="CheY-like_superfamily"/>
</dbReference>
<dbReference type="PROSITE" id="PS50110">
    <property type="entry name" value="RESPONSE_REGULATORY"/>
    <property type="match status" value="1"/>
</dbReference>
<evidence type="ECO:0000259" key="6">
    <source>
        <dbReference type="PROSITE" id="PS50110"/>
    </source>
</evidence>
<dbReference type="Pfam" id="PF04397">
    <property type="entry name" value="LytTR"/>
    <property type="match status" value="1"/>
</dbReference>
<reference evidence="8 9" key="1">
    <citation type="submission" date="2017-02" db="EMBL/GenBank/DDBJ databases">
        <title>Vagococcus cremeus sp. nov., isolated from the small intestine of a marten, Martes flavigula.</title>
        <authorList>
            <person name="Tak E.J."/>
            <person name="Bae J.-W."/>
        </authorList>
    </citation>
    <scope>NUCLEOTIDE SEQUENCE [LARGE SCALE GENOMIC DNA]</scope>
    <source>
        <strain evidence="8 9">D7T301</strain>
    </source>
</reference>
<dbReference type="SMART" id="SM00448">
    <property type="entry name" value="REC"/>
    <property type="match status" value="1"/>
</dbReference>
<dbReference type="EMBL" id="MVAB01000001">
    <property type="protein sequence ID" value="OPF87907.1"/>
    <property type="molecule type" value="Genomic_DNA"/>
</dbReference>
<keyword evidence="8" id="KW-0238">DNA-binding</keyword>
<keyword evidence="9" id="KW-1185">Reference proteome</keyword>
<dbReference type="PROSITE" id="PS50930">
    <property type="entry name" value="HTH_LYTTR"/>
    <property type="match status" value="1"/>
</dbReference>
<comment type="caution">
    <text evidence="8">The sequence shown here is derived from an EMBL/GenBank/DDBJ whole genome shotgun (WGS) entry which is preliminary data.</text>
</comment>
<dbReference type="AlphaFoldDB" id="A0A1V4DHA6"/>
<dbReference type="CDD" id="cd17533">
    <property type="entry name" value="REC_LytTR_AgrA-like"/>
    <property type="match status" value="1"/>
</dbReference>
<dbReference type="PANTHER" id="PTHR37299:SF3">
    <property type="entry name" value="STAGE 0 SPORULATION PROTEIN A HOMOLOG"/>
    <property type="match status" value="1"/>
</dbReference>
<keyword evidence="5" id="KW-0597">Phosphoprotein</keyword>
<dbReference type="InterPro" id="IPR046947">
    <property type="entry name" value="LytR-like"/>
</dbReference>
<keyword evidence="1" id="KW-0963">Cytoplasm</keyword>
<protein>
    <submittedName>
        <fullName evidence="8">DNA-binding response regulator</fullName>
    </submittedName>
</protein>
<dbReference type="SMART" id="SM00850">
    <property type="entry name" value="LytTR"/>
    <property type="match status" value="1"/>
</dbReference>
<dbReference type="InterPro" id="IPR001789">
    <property type="entry name" value="Sig_transdc_resp-reg_receiver"/>
</dbReference>
<evidence type="ECO:0000313" key="9">
    <source>
        <dbReference type="Proteomes" id="UP000189970"/>
    </source>
</evidence>
<gene>
    <name evidence="8" type="ORF">BW731_06850</name>
</gene>
<dbReference type="Gene3D" id="3.40.50.2300">
    <property type="match status" value="1"/>
</dbReference>
<dbReference type="GO" id="GO:0003677">
    <property type="term" value="F:DNA binding"/>
    <property type="evidence" value="ECO:0007669"/>
    <property type="project" value="UniProtKB-KW"/>
</dbReference>
<dbReference type="PANTHER" id="PTHR37299">
    <property type="entry name" value="TRANSCRIPTIONAL REGULATOR-RELATED"/>
    <property type="match status" value="1"/>
</dbReference>
<evidence type="ECO:0000256" key="2">
    <source>
        <dbReference type="ARBA" id="ARBA00023012"/>
    </source>
</evidence>
<evidence type="ECO:0000256" key="5">
    <source>
        <dbReference type="PROSITE-ProRule" id="PRU00169"/>
    </source>
</evidence>
<feature type="domain" description="HTH LytTR-type" evidence="7">
    <location>
        <begin position="144"/>
        <end position="240"/>
    </location>
</feature>
<evidence type="ECO:0000256" key="1">
    <source>
        <dbReference type="ARBA" id="ARBA00022490"/>
    </source>
</evidence>
<name>A0A1V4DHA6_9ENTE</name>
<evidence type="ECO:0000256" key="3">
    <source>
        <dbReference type="ARBA" id="ARBA00023159"/>
    </source>
</evidence>
<comment type="function">
    <text evidence="4">Required for high-level post-exponential phase expression of a series of secreted proteins.</text>
</comment>
<feature type="domain" description="Response regulatory" evidence="6">
    <location>
        <begin position="3"/>
        <end position="127"/>
    </location>
</feature>
<evidence type="ECO:0000256" key="4">
    <source>
        <dbReference type="ARBA" id="ARBA00037164"/>
    </source>
</evidence>
<dbReference type="Proteomes" id="UP000189970">
    <property type="component" value="Unassembled WGS sequence"/>
</dbReference>
<organism evidence="8 9">
    <name type="scientific">Vagococcus martis</name>
    <dbReference type="NCBI Taxonomy" id="1768210"/>
    <lineage>
        <taxon>Bacteria</taxon>
        <taxon>Bacillati</taxon>
        <taxon>Bacillota</taxon>
        <taxon>Bacilli</taxon>
        <taxon>Lactobacillales</taxon>
        <taxon>Enterococcaceae</taxon>
        <taxon>Vagococcus</taxon>
    </lineage>
</organism>
<evidence type="ECO:0000259" key="7">
    <source>
        <dbReference type="PROSITE" id="PS50930"/>
    </source>
</evidence>
<evidence type="ECO:0000313" key="8">
    <source>
        <dbReference type="EMBL" id="OPF87907.1"/>
    </source>
</evidence>
<dbReference type="GO" id="GO:0000156">
    <property type="term" value="F:phosphorelay response regulator activity"/>
    <property type="evidence" value="ECO:0007669"/>
    <property type="project" value="InterPro"/>
</dbReference>
<dbReference type="InterPro" id="IPR007492">
    <property type="entry name" value="LytTR_DNA-bd_dom"/>
</dbReference>
<feature type="modified residue" description="4-aspartylphosphate" evidence="5">
    <location>
        <position position="61"/>
    </location>
</feature>